<keyword evidence="7 9" id="KW-1133">Transmembrane helix</keyword>
<evidence type="ECO:0000256" key="3">
    <source>
        <dbReference type="ARBA" id="ARBA00022448"/>
    </source>
</evidence>
<dbReference type="InterPro" id="IPR013525">
    <property type="entry name" value="ABC2_TM"/>
</dbReference>
<dbReference type="GO" id="GO:0005886">
    <property type="term" value="C:plasma membrane"/>
    <property type="evidence" value="ECO:0007669"/>
    <property type="project" value="UniProtKB-SubCell"/>
</dbReference>
<dbReference type="PANTHER" id="PTHR30413">
    <property type="entry name" value="INNER MEMBRANE TRANSPORT PERMEASE"/>
    <property type="match status" value="1"/>
</dbReference>
<dbReference type="AlphaFoldDB" id="A0AAE4C5T3"/>
<dbReference type="EMBL" id="JAVDUI010000001">
    <property type="protein sequence ID" value="MDR6891412.1"/>
    <property type="molecule type" value="Genomic_DNA"/>
</dbReference>
<dbReference type="Proteomes" id="UP001247307">
    <property type="component" value="Unassembled WGS sequence"/>
</dbReference>
<evidence type="ECO:0000259" key="10">
    <source>
        <dbReference type="PROSITE" id="PS51012"/>
    </source>
</evidence>
<keyword evidence="3 9" id="KW-0813">Transport</keyword>
<comment type="subcellular location">
    <subcellularLocation>
        <location evidence="1">Cell inner membrane</location>
        <topology evidence="1">Multi-pass membrane protein</topology>
    </subcellularLocation>
    <subcellularLocation>
        <location evidence="9">Cell membrane</location>
        <topology evidence="9">Multi-pass membrane protein</topology>
    </subcellularLocation>
</comment>
<feature type="transmembrane region" description="Helical" evidence="9">
    <location>
        <begin position="42"/>
        <end position="63"/>
    </location>
</feature>
<evidence type="ECO:0000313" key="11">
    <source>
        <dbReference type="EMBL" id="MDR6891412.1"/>
    </source>
</evidence>
<evidence type="ECO:0000256" key="8">
    <source>
        <dbReference type="ARBA" id="ARBA00023136"/>
    </source>
</evidence>
<keyword evidence="5" id="KW-0997">Cell inner membrane</keyword>
<sequence length="285" mass="31569">MTVAEAPAVQPGRGRGLRDVVTHRFLLRLLVRKEIQVRYRGSVLGILWSYIKPGVQFLVYYIAMGKFLKLDHGSANYAIYLFSGIIIINFFSEAFGNGARSIVANSGLIRKIYLPRQLFPISTVWVATVHFLPQILILLLASLVAGWRPGPLNLVSIVLGFLIVALFSAGMGLLFACANVFFRDSENIVDMIIMVATWTSPVLYMTDMAKNAMPAWLFSLYSSNPLTVAVQLFHHGFWDPTVEGSALPPDLYPIYLPIALALSVATIVLGDLAFRKTEGDFAQEL</sequence>
<evidence type="ECO:0000256" key="2">
    <source>
        <dbReference type="ARBA" id="ARBA00007783"/>
    </source>
</evidence>
<organism evidence="11 12">
    <name type="scientific">Falsarthrobacter nasiphocae</name>
    <dbReference type="NCBI Taxonomy" id="189863"/>
    <lineage>
        <taxon>Bacteria</taxon>
        <taxon>Bacillati</taxon>
        <taxon>Actinomycetota</taxon>
        <taxon>Actinomycetes</taxon>
        <taxon>Micrococcales</taxon>
        <taxon>Micrococcaceae</taxon>
        <taxon>Falsarthrobacter</taxon>
    </lineage>
</organism>
<dbReference type="PROSITE" id="PS51012">
    <property type="entry name" value="ABC_TM2"/>
    <property type="match status" value="1"/>
</dbReference>
<keyword evidence="4 9" id="KW-1003">Cell membrane</keyword>
<evidence type="ECO:0000256" key="9">
    <source>
        <dbReference type="RuleBase" id="RU361157"/>
    </source>
</evidence>
<keyword evidence="12" id="KW-1185">Reference proteome</keyword>
<name>A0AAE4C5T3_9MICC</name>
<keyword evidence="8 9" id="KW-0472">Membrane</keyword>
<protein>
    <recommendedName>
        <fullName evidence="9">Transport permease protein</fullName>
    </recommendedName>
</protein>
<feature type="transmembrane region" description="Helical" evidence="9">
    <location>
        <begin position="118"/>
        <end position="145"/>
    </location>
</feature>
<comment type="similarity">
    <text evidence="2 9">Belongs to the ABC-2 integral membrane protein family.</text>
</comment>
<dbReference type="PANTHER" id="PTHR30413:SF8">
    <property type="entry name" value="TRANSPORT PERMEASE PROTEIN"/>
    <property type="match status" value="1"/>
</dbReference>
<dbReference type="InterPro" id="IPR047817">
    <property type="entry name" value="ABC2_TM_bact-type"/>
</dbReference>
<feature type="domain" description="ABC transmembrane type-2" evidence="10">
    <location>
        <begin position="44"/>
        <end position="277"/>
    </location>
</feature>
<feature type="transmembrane region" description="Helical" evidence="9">
    <location>
        <begin position="254"/>
        <end position="274"/>
    </location>
</feature>
<dbReference type="GO" id="GO:0140359">
    <property type="term" value="F:ABC-type transporter activity"/>
    <property type="evidence" value="ECO:0007669"/>
    <property type="project" value="InterPro"/>
</dbReference>
<evidence type="ECO:0000256" key="7">
    <source>
        <dbReference type="ARBA" id="ARBA00022989"/>
    </source>
</evidence>
<dbReference type="Pfam" id="PF01061">
    <property type="entry name" value="ABC2_membrane"/>
    <property type="match status" value="1"/>
</dbReference>
<evidence type="ECO:0000256" key="5">
    <source>
        <dbReference type="ARBA" id="ARBA00022519"/>
    </source>
</evidence>
<feature type="transmembrane region" description="Helical" evidence="9">
    <location>
        <begin position="75"/>
        <end position="97"/>
    </location>
</feature>
<feature type="transmembrane region" description="Helical" evidence="9">
    <location>
        <begin position="215"/>
        <end position="234"/>
    </location>
</feature>
<proteinExistence type="inferred from homology"/>
<accession>A0AAE4C5T3</accession>
<comment type="caution">
    <text evidence="11">The sequence shown here is derived from an EMBL/GenBank/DDBJ whole genome shotgun (WGS) entry which is preliminary data.</text>
</comment>
<keyword evidence="6 9" id="KW-0812">Transmembrane</keyword>
<feature type="transmembrane region" description="Helical" evidence="9">
    <location>
        <begin position="157"/>
        <end position="182"/>
    </location>
</feature>
<evidence type="ECO:0000256" key="6">
    <source>
        <dbReference type="ARBA" id="ARBA00022692"/>
    </source>
</evidence>
<dbReference type="GO" id="GO:0015920">
    <property type="term" value="P:lipopolysaccharide transport"/>
    <property type="evidence" value="ECO:0007669"/>
    <property type="project" value="TreeGrafter"/>
</dbReference>
<dbReference type="RefSeq" id="WP_309849172.1">
    <property type="nucleotide sequence ID" value="NZ_BAAAIU010000024.1"/>
</dbReference>
<evidence type="ECO:0000313" key="12">
    <source>
        <dbReference type="Proteomes" id="UP001247307"/>
    </source>
</evidence>
<reference evidence="11" key="1">
    <citation type="submission" date="2023-07" db="EMBL/GenBank/DDBJ databases">
        <title>Sequencing the genomes of 1000 actinobacteria strains.</title>
        <authorList>
            <person name="Klenk H.-P."/>
        </authorList>
    </citation>
    <scope>NUCLEOTIDE SEQUENCE</scope>
    <source>
        <strain evidence="11">DSM 13988</strain>
    </source>
</reference>
<evidence type="ECO:0000256" key="4">
    <source>
        <dbReference type="ARBA" id="ARBA00022475"/>
    </source>
</evidence>
<gene>
    <name evidence="11" type="ORF">J2S35_000352</name>
</gene>
<evidence type="ECO:0000256" key="1">
    <source>
        <dbReference type="ARBA" id="ARBA00004429"/>
    </source>
</evidence>